<dbReference type="PANTHER" id="PTHR30627">
    <property type="entry name" value="PEPTIDOGLYCAN D,D-TRANSPEPTIDASE"/>
    <property type="match status" value="1"/>
</dbReference>
<comment type="caution">
    <text evidence="9">The sequence shown here is derived from an EMBL/GenBank/DDBJ whole genome shotgun (WGS) entry which is preliminary data.</text>
</comment>
<dbReference type="InterPro" id="IPR005311">
    <property type="entry name" value="PBP_dimer"/>
</dbReference>
<dbReference type="EC" id="3.4.16.4" evidence="4"/>
<dbReference type="SUPFAM" id="SSF54184">
    <property type="entry name" value="Penicillin-binding protein 2x (pbp-2x), c-terminal domain"/>
    <property type="match status" value="2"/>
</dbReference>
<dbReference type="EMBL" id="JAOTPO010000003">
    <property type="protein sequence ID" value="MDE5413066.1"/>
    <property type="molecule type" value="Genomic_DNA"/>
</dbReference>
<dbReference type="SUPFAM" id="SSF56519">
    <property type="entry name" value="Penicillin binding protein dimerisation domain"/>
    <property type="match status" value="1"/>
</dbReference>
<dbReference type="Gene3D" id="3.30.70.2110">
    <property type="match status" value="1"/>
</dbReference>
<dbReference type="InterPro" id="IPR001460">
    <property type="entry name" value="PCN-bd_Tpept"/>
</dbReference>
<evidence type="ECO:0000259" key="8">
    <source>
        <dbReference type="PROSITE" id="PS51178"/>
    </source>
</evidence>
<keyword evidence="5 7" id="KW-0472">Membrane</keyword>
<comment type="pathway">
    <text evidence="2">Cell wall biogenesis; peptidoglycan biosynthesis.</text>
</comment>
<dbReference type="SMART" id="SM00740">
    <property type="entry name" value="PASTA"/>
    <property type="match status" value="2"/>
</dbReference>
<evidence type="ECO:0000256" key="7">
    <source>
        <dbReference type="SAM" id="Phobius"/>
    </source>
</evidence>
<dbReference type="InterPro" id="IPR012338">
    <property type="entry name" value="Beta-lactam/transpept-like"/>
</dbReference>
<dbReference type="SUPFAM" id="SSF56601">
    <property type="entry name" value="beta-lactamase/transpeptidase-like"/>
    <property type="match status" value="1"/>
</dbReference>
<accession>A0ABT5VC81</accession>
<evidence type="ECO:0000256" key="2">
    <source>
        <dbReference type="ARBA" id="ARBA00004752"/>
    </source>
</evidence>
<dbReference type="Gene3D" id="3.90.1310.10">
    <property type="entry name" value="Penicillin-binding protein 2a (Domain 2)"/>
    <property type="match status" value="1"/>
</dbReference>
<evidence type="ECO:0000256" key="4">
    <source>
        <dbReference type="ARBA" id="ARBA00012448"/>
    </source>
</evidence>
<dbReference type="Pfam" id="PF00905">
    <property type="entry name" value="Transpeptidase"/>
    <property type="match status" value="1"/>
</dbReference>
<comment type="catalytic activity">
    <reaction evidence="6">
        <text>Preferential cleavage: (Ac)2-L-Lys-D-Ala-|-D-Ala. Also transpeptidation of peptidyl-alanyl moieties that are N-acyl substituents of D-alanine.</text>
        <dbReference type="EC" id="3.4.16.4"/>
    </reaction>
</comment>
<dbReference type="CDD" id="cd06575">
    <property type="entry name" value="PASTA_Pbp2x-like_2"/>
    <property type="match status" value="1"/>
</dbReference>
<feature type="domain" description="PASTA" evidence="8">
    <location>
        <begin position="646"/>
        <end position="705"/>
    </location>
</feature>
<keyword evidence="7" id="KW-1133">Transmembrane helix</keyword>
<dbReference type="InterPro" id="IPR050515">
    <property type="entry name" value="Beta-lactam/transpept"/>
</dbReference>
<evidence type="ECO:0000313" key="9">
    <source>
        <dbReference type="EMBL" id="MDE5413066.1"/>
    </source>
</evidence>
<dbReference type="InterPro" id="IPR005543">
    <property type="entry name" value="PASTA_dom"/>
</dbReference>
<dbReference type="Pfam" id="PF03717">
    <property type="entry name" value="PBP_dimer"/>
    <property type="match status" value="1"/>
</dbReference>
<dbReference type="PANTHER" id="PTHR30627:SF26">
    <property type="entry name" value="PENICILLIN-BINDING PROTEIN 2B"/>
    <property type="match status" value="1"/>
</dbReference>
<proteinExistence type="inferred from homology"/>
<evidence type="ECO:0000256" key="1">
    <source>
        <dbReference type="ARBA" id="ARBA00004370"/>
    </source>
</evidence>
<organism evidence="9 10">
    <name type="scientific">Alkalihalobacterium chitinilyticum</name>
    <dbReference type="NCBI Taxonomy" id="2980103"/>
    <lineage>
        <taxon>Bacteria</taxon>
        <taxon>Bacillati</taxon>
        <taxon>Bacillota</taxon>
        <taxon>Bacilli</taxon>
        <taxon>Bacillales</taxon>
        <taxon>Bacillaceae</taxon>
        <taxon>Alkalihalobacterium</taxon>
    </lineage>
</organism>
<dbReference type="Pfam" id="PF03793">
    <property type="entry name" value="PASTA"/>
    <property type="match status" value="2"/>
</dbReference>
<keyword evidence="10" id="KW-1185">Reference proteome</keyword>
<comment type="subcellular location">
    <subcellularLocation>
        <location evidence="1">Membrane</location>
    </subcellularLocation>
</comment>
<dbReference type="CDD" id="cd06576">
    <property type="entry name" value="PASTA_Pbp2x-like_1"/>
    <property type="match status" value="1"/>
</dbReference>
<dbReference type="Gene3D" id="3.40.710.10">
    <property type="entry name" value="DD-peptidase/beta-lactamase superfamily"/>
    <property type="match status" value="1"/>
</dbReference>
<evidence type="ECO:0000256" key="5">
    <source>
        <dbReference type="ARBA" id="ARBA00023136"/>
    </source>
</evidence>
<dbReference type="InterPro" id="IPR036138">
    <property type="entry name" value="PBP_dimer_sf"/>
</dbReference>
<gene>
    <name evidence="9" type="ORF">N7Z68_06685</name>
</gene>
<keyword evidence="7" id="KW-0812">Transmembrane</keyword>
<dbReference type="Proteomes" id="UP001148125">
    <property type="component" value="Unassembled WGS sequence"/>
</dbReference>
<protein>
    <recommendedName>
        <fullName evidence="4">serine-type D-Ala-D-Ala carboxypeptidase</fullName>
        <ecNumber evidence="4">3.4.16.4</ecNumber>
    </recommendedName>
</protein>
<sequence length="726" mass="80741">MEVQKRPVTNKRAVFIMAIFLICFVILTGRIIMIQTTKEVSGHDLKQMAEQRWTTKNVIEGHRGAILDREGSPLAQEIKSYTMFAVLDKGQNHFVKDPRKTAEILSPYINMSIENLERLLSSDRFQVELGAGAKNMSHEKMKAIKEYDLPGIEFREEPRRYYPKQTYASHVIGYTERDMEKSRMGLELSLDEILRAEHGSVVYQRDRKGIRLPDPKETVEAPKNGQNVYLTLDSNIQTALEQVMTKVEEDYDPERLIAIVADPKTGQILAMSNRPSFNPNQYEDIKNFINFGVSSRFEPGSTMKIFTLAAAIEEGVYNGNEQFQSGTYRIGKRVVSDHNQGRGWGQISYNEGMQRSSNVAFSKIANEKLGTDRVYDYLDKFGFTKVTGIDLPNEATSLIAAKNASNAISTAFGQATAVTPIQQVQAATAIANKGKMMKPYVIDRIVDPETGKVVEKNEPTEAGQPISEATAKEVIDILETVVTSSAGTGTPYYIEGFDVIGKTGTAQVPNPDGPGYLRGHGKNIFSFLGMAPKDDPRVIVYVAVDRPKLKETEAGSAPVSQIFNTVMKHSLQYLNINPGFQDKVESEEIGLELKAYKGKAVETVKSELESEALQVIVLGDGNKVEGQQPEAGRYVIENEKVVLVTNSETYAMPNIEGWSFRDVMKLSKALDLNINIFGTGFVTTQSVSAGSPVRTEEHITVELELPNYESYSDEADLEDGEINEEQ</sequence>
<comment type="similarity">
    <text evidence="3">Belongs to the transpeptidase family.</text>
</comment>
<dbReference type="RefSeq" id="WP_275117684.1">
    <property type="nucleotide sequence ID" value="NZ_JAOTPO010000003.1"/>
</dbReference>
<evidence type="ECO:0000256" key="3">
    <source>
        <dbReference type="ARBA" id="ARBA00007171"/>
    </source>
</evidence>
<dbReference type="PROSITE" id="PS51178">
    <property type="entry name" value="PASTA"/>
    <property type="match status" value="1"/>
</dbReference>
<reference evidence="9" key="1">
    <citation type="submission" date="2024-05" db="EMBL/GenBank/DDBJ databases">
        <title>Alkalihalobacillus sp. strain MEB203 novel alkaliphilic bacterium from Lonar Lake, India.</title>
        <authorList>
            <person name="Joshi A."/>
            <person name="Thite S."/>
            <person name="Mengade P."/>
        </authorList>
    </citation>
    <scope>NUCLEOTIDE SEQUENCE</scope>
    <source>
        <strain evidence="9">MEB 203</strain>
    </source>
</reference>
<name>A0ABT5VC81_9BACI</name>
<evidence type="ECO:0000256" key="6">
    <source>
        <dbReference type="ARBA" id="ARBA00034000"/>
    </source>
</evidence>
<feature type="transmembrane region" description="Helical" evidence="7">
    <location>
        <begin position="12"/>
        <end position="33"/>
    </location>
</feature>
<evidence type="ECO:0000313" key="10">
    <source>
        <dbReference type="Proteomes" id="UP001148125"/>
    </source>
</evidence>